<keyword evidence="5" id="KW-0067">ATP-binding</keyword>
<gene>
    <name evidence="11" type="ORF">A2242_01545</name>
</gene>
<accession>A0A1F5SJ00</accession>
<evidence type="ECO:0000313" key="12">
    <source>
        <dbReference type="Proteomes" id="UP000178925"/>
    </source>
</evidence>
<dbReference type="PANTHER" id="PTHR42753">
    <property type="entry name" value="MITOCHONDRIAL RIBOSOME PROTEIN L39/PROLYL-TRNA LIGASE FAMILY MEMBER"/>
    <property type="match status" value="1"/>
</dbReference>
<keyword evidence="6" id="KW-0648">Protein biosynthesis</keyword>
<keyword evidence="7" id="KW-0030">Aminoacyl-tRNA synthetase</keyword>
<dbReference type="Gene3D" id="3.30.930.10">
    <property type="entry name" value="Bira Bifunctional Protein, Domain 2"/>
    <property type="match status" value="1"/>
</dbReference>
<dbReference type="InterPro" id="IPR004154">
    <property type="entry name" value="Anticodon-bd"/>
</dbReference>
<comment type="caution">
    <text evidence="11">The sequence shown here is derived from an EMBL/GenBank/DDBJ whole genome shotgun (WGS) entry which is preliminary data.</text>
</comment>
<comment type="catalytic activity">
    <reaction evidence="9">
        <text>tRNA(Pro) + L-proline + ATP = L-prolyl-tRNA(Pro) + AMP + diphosphate</text>
        <dbReference type="Rhea" id="RHEA:14305"/>
        <dbReference type="Rhea" id="RHEA-COMP:9700"/>
        <dbReference type="Rhea" id="RHEA-COMP:9702"/>
        <dbReference type="ChEBI" id="CHEBI:30616"/>
        <dbReference type="ChEBI" id="CHEBI:33019"/>
        <dbReference type="ChEBI" id="CHEBI:60039"/>
        <dbReference type="ChEBI" id="CHEBI:78442"/>
        <dbReference type="ChEBI" id="CHEBI:78532"/>
        <dbReference type="ChEBI" id="CHEBI:456215"/>
        <dbReference type="EC" id="6.1.1.15"/>
    </reaction>
</comment>
<dbReference type="SUPFAM" id="SSF55681">
    <property type="entry name" value="Class II aaRS and biotin synthetases"/>
    <property type="match status" value="1"/>
</dbReference>
<dbReference type="Pfam" id="PF03129">
    <property type="entry name" value="HGTP_anticodon"/>
    <property type="match status" value="1"/>
</dbReference>
<dbReference type="InterPro" id="IPR002314">
    <property type="entry name" value="aa-tRNA-synt_IIb"/>
</dbReference>
<evidence type="ECO:0000256" key="1">
    <source>
        <dbReference type="ARBA" id="ARBA00012831"/>
    </source>
</evidence>
<dbReference type="InterPro" id="IPR044140">
    <property type="entry name" value="ProRS_anticodon_short"/>
</dbReference>
<evidence type="ECO:0000256" key="6">
    <source>
        <dbReference type="ARBA" id="ARBA00022917"/>
    </source>
</evidence>
<evidence type="ECO:0000313" key="11">
    <source>
        <dbReference type="EMBL" id="OGF26622.1"/>
    </source>
</evidence>
<dbReference type="PRINTS" id="PR01046">
    <property type="entry name" value="TRNASYNTHPRO"/>
</dbReference>
<dbReference type="GO" id="GO:0005524">
    <property type="term" value="F:ATP binding"/>
    <property type="evidence" value="ECO:0007669"/>
    <property type="project" value="UniProtKB-KW"/>
</dbReference>
<dbReference type="SUPFAM" id="SSF52954">
    <property type="entry name" value="Class II aaRS ABD-related"/>
    <property type="match status" value="1"/>
</dbReference>
<dbReference type="Gene3D" id="3.40.50.800">
    <property type="entry name" value="Anticodon-binding domain"/>
    <property type="match status" value="1"/>
</dbReference>
<dbReference type="AlphaFoldDB" id="A0A1F5SJ00"/>
<proteinExistence type="predicted"/>
<dbReference type="CDD" id="cd00861">
    <property type="entry name" value="ProRS_anticodon_short"/>
    <property type="match status" value="1"/>
</dbReference>
<dbReference type="InterPro" id="IPR036621">
    <property type="entry name" value="Anticodon-bd_dom_sf"/>
</dbReference>
<dbReference type="PROSITE" id="PS50862">
    <property type="entry name" value="AA_TRNA_LIGASE_II"/>
    <property type="match status" value="1"/>
</dbReference>
<dbReference type="EC" id="6.1.1.15" evidence="1"/>
<organism evidence="11 12">
    <name type="scientific">Candidatus Falkowbacteria bacterium RIFOXYA2_FULL_47_9</name>
    <dbReference type="NCBI Taxonomy" id="1797995"/>
    <lineage>
        <taxon>Bacteria</taxon>
        <taxon>Candidatus Falkowiibacteriota</taxon>
    </lineage>
</organism>
<evidence type="ECO:0000256" key="5">
    <source>
        <dbReference type="ARBA" id="ARBA00022840"/>
    </source>
</evidence>
<evidence type="ECO:0000256" key="4">
    <source>
        <dbReference type="ARBA" id="ARBA00022741"/>
    </source>
</evidence>
<dbReference type="GO" id="GO:0004827">
    <property type="term" value="F:proline-tRNA ligase activity"/>
    <property type="evidence" value="ECO:0007669"/>
    <property type="project" value="UniProtKB-EC"/>
</dbReference>
<name>A0A1F5SJ00_9BACT</name>
<evidence type="ECO:0000256" key="9">
    <source>
        <dbReference type="ARBA" id="ARBA00047671"/>
    </source>
</evidence>
<dbReference type="STRING" id="1797995.A2242_01545"/>
<dbReference type="GO" id="GO:0005829">
    <property type="term" value="C:cytosol"/>
    <property type="evidence" value="ECO:0007669"/>
    <property type="project" value="TreeGrafter"/>
</dbReference>
<dbReference type="InterPro" id="IPR045864">
    <property type="entry name" value="aa-tRNA-synth_II/BPL/LPL"/>
</dbReference>
<evidence type="ECO:0000256" key="7">
    <source>
        <dbReference type="ARBA" id="ARBA00023146"/>
    </source>
</evidence>
<dbReference type="Pfam" id="PF00587">
    <property type="entry name" value="tRNA-synt_2b"/>
    <property type="match status" value="1"/>
</dbReference>
<dbReference type="EMBL" id="MFGC01000038">
    <property type="protein sequence ID" value="OGF26622.1"/>
    <property type="molecule type" value="Genomic_DNA"/>
</dbReference>
<dbReference type="InterPro" id="IPR050062">
    <property type="entry name" value="Pro-tRNA_synthetase"/>
</dbReference>
<evidence type="ECO:0000256" key="2">
    <source>
        <dbReference type="ARBA" id="ARBA00019110"/>
    </source>
</evidence>
<dbReference type="PANTHER" id="PTHR42753:SF2">
    <property type="entry name" value="PROLINE--TRNA LIGASE"/>
    <property type="match status" value="1"/>
</dbReference>
<dbReference type="GO" id="GO:0006433">
    <property type="term" value="P:prolyl-tRNA aminoacylation"/>
    <property type="evidence" value="ECO:0007669"/>
    <property type="project" value="InterPro"/>
</dbReference>
<sequence length="418" mass="47548">MRLSTLFTKTNKEAPKDELSFNARILMQAGFIDKLAAGVYTYLPLGLRVLKKIEAIIRQEIDAVGGQEVLMPALTPKSIWETTGRWQNLDVLFKLVGSDSREYALGATHEEVVVPAVAQHVFSYKDLPVYVYQIQDKFRNEKRAKSGMLRGREFIMKDLYSFHADETDLDSFYKEMQKVYFKIFERCGLLDKTYLTFASGGSFSKYSHEFQTITPAGEDEIYICEECQIAINREILDDLERKCPNCGTKSLRMEKAIEVGNIFKLKDKYSAPFGYTYLDETGKRKPVIMGCYGIGLSRLMGTIAEVRHDERGLVWPKEVAPFSVQLIQVNTKDLAENNKIKLTAEKLYKDLQQSGMEVLFDDRDEASAGEKFADADLIGCPIRLVVSERSLNSDSVEVKKRGEEEKELVKLSKISGYK</sequence>
<keyword evidence="4" id="KW-0547">Nucleotide-binding</keyword>
<evidence type="ECO:0000256" key="3">
    <source>
        <dbReference type="ARBA" id="ARBA00022598"/>
    </source>
</evidence>
<dbReference type="InterPro" id="IPR002316">
    <property type="entry name" value="Pro-tRNA-ligase_IIa"/>
</dbReference>
<evidence type="ECO:0000259" key="10">
    <source>
        <dbReference type="PROSITE" id="PS50862"/>
    </source>
</evidence>
<feature type="domain" description="Aminoacyl-transfer RNA synthetases class-II family profile" evidence="10">
    <location>
        <begin position="17"/>
        <end position="316"/>
    </location>
</feature>
<reference evidence="11 12" key="1">
    <citation type="journal article" date="2016" name="Nat. Commun.">
        <title>Thousands of microbial genomes shed light on interconnected biogeochemical processes in an aquifer system.</title>
        <authorList>
            <person name="Anantharaman K."/>
            <person name="Brown C.T."/>
            <person name="Hug L.A."/>
            <person name="Sharon I."/>
            <person name="Castelle C.J."/>
            <person name="Probst A.J."/>
            <person name="Thomas B.C."/>
            <person name="Singh A."/>
            <person name="Wilkins M.J."/>
            <person name="Karaoz U."/>
            <person name="Brodie E.L."/>
            <person name="Williams K.H."/>
            <person name="Hubbard S.S."/>
            <person name="Banfield J.F."/>
        </authorList>
    </citation>
    <scope>NUCLEOTIDE SEQUENCE [LARGE SCALE GENOMIC DNA]</scope>
</reference>
<dbReference type="InterPro" id="IPR006195">
    <property type="entry name" value="aa-tRNA-synth_II"/>
</dbReference>
<keyword evidence="3" id="KW-0436">Ligase</keyword>
<protein>
    <recommendedName>
        <fullName evidence="2">Proline--tRNA ligase</fullName>
        <ecNumber evidence="1">6.1.1.15</ecNumber>
    </recommendedName>
    <alternativeName>
        <fullName evidence="8">Prolyl-tRNA synthetase</fullName>
    </alternativeName>
</protein>
<dbReference type="Proteomes" id="UP000178925">
    <property type="component" value="Unassembled WGS sequence"/>
</dbReference>
<evidence type="ECO:0000256" key="8">
    <source>
        <dbReference type="ARBA" id="ARBA00029731"/>
    </source>
</evidence>